<evidence type="ECO:0000313" key="2">
    <source>
        <dbReference type="EMBL" id="KLO11596.1"/>
    </source>
</evidence>
<keyword evidence="1" id="KW-0732">Signal</keyword>
<dbReference type="PANTHER" id="PTHR35567:SF1">
    <property type="entry name" value="CONSERVED FUNGAL PROTEIN (AFU_ORTHOLOGUE AFUA_1G14230)"/>
    <property type="match status" value="1"/>
</dbReference>
<proteinExistence type="predicted"/>
<dbReference type="PANTHER" id="PTHR35567">
    <property type="entry name" value="MALATE DEHYDROGENASE (AFU_ORTHOLOGUE AFUA_2G13800)"/>
    <property type="match status" value="1"/>
</dbReference>
<dbReference type="AlphaFoldDB" id="A0A0H2S3S1"/>
<keyword evidence="3" id="KW-1185">Reference proteome</keyword>
<reference evidence="2 3" key="1">
    <citation type="submission" date="2015-04" db="EMBL/GenBank/DDBJ databases">
        <title>Complete genome sequence of Schizopora paradoxa KUC8140, a cosmopolitan wood degrader in East Asia.</title>
        <authorList>
            <consortium name="DOE Joint Genome Institute"/>
            <person name="Min B."/>
            <person name="Park H."/>
            <person name="Jang Y."/>
            <person name="Kim J.-J."/>
            <person name="Kim K.H."/>
            <person name="Pangilinan J."/>
            <person name="Lipzen A."/>
            <person name="Riley R."/>
            <person name="Grigoriev I.V."/>
            <person name="Spatafora J.W."/>
            <person name="Choi I.-G."/>
        </authorList>
    </citation>
    <scope>NUCLEOTIDE SEQUENCE [LARGE SCALE GENOMIC DNA]</scope>
    <source>
        <strain evidence="2 3">KUC8140</strain>
    </source>
</reference>
<feature type="chain" id="PRO_5005202026" description="Malate dehydrogenase" evidence="1">
    <location>
        <begin position="21"/>
        <end position="231"/>
    </location>
</feature>
<dbReference type="InterPro" id="IPR021851">
    <property type="entry name" value="DUF3455"/>
</dbReference>
<evidence type="ECO:0000256" key="1">
    <source>
        <dbReference type="SAM" id="SignalP"/>
    </source>
</evidence>
<evidence type="ECO:0008006" key="4">
    <source>
        <dbReference type="Google" id="ProtNLM"/>
    </source>
</evidence>
<sequence>MLSKFAPLLLLAFSASVAAAATPLIQVTGCNVQHATPNLPSGQTMLTVPSGEIVTNIGLGVGVQNYTCASTGTFTSVGALAELLDISCLFGTPVFGNLTTVAFDIFNASPAVTTQDVINALGGDKIVLGQHYFVTNPFTGSGVSPTFDFRAASKKGDPNAFVIANKTGDIPAPTGSQDIDWLELTGAIGDLAKHVFRIDTKAGQPPSTCTPNAFLSVKYTAQYWFYNSTSS</sequence>
<dbReference type="InParanoid" id="A0A0H2S3S1"/>
<feature type="signal peptide" evidence="1">
    <location>
        <begin position="1"/>
        <end position="20"/>
    </location>
</feature>
<accession>A0A0H2S3S1</accession>
<name>A0A0H2S3S1_9AGAM</name>
<evidence type="ECO:0000313" key="3">
    <source>
        <dbReference type="Proteomes" id="UP000053477"/>
    </source>
</evidence>
<dbReference type="Proteomes" id="UP000053477">
    <property type="component" value="Unassembled WGS sequence"/>
</dbReference>
<dbReference type="Pfam" id="PF11937">
    <property type="entry name" value="DUF3455"/>
    <property type="match status" value="1"/>
</dbReference>
<protein>
    <recommendedName>
        <fullName evidence="4">Malate dehydrogenase</fullName>
    </recommendedName>
</protein>
<dbReference type="OrthoDB" id="1859733at2759"/>
<organism evidence="2 3">
    <name type="scientific">Schizopora paradoxa</name>
    <dbReference type="NCBI Taxonomy" id="27342"/>
    <lineage>
        <taxon>Eukaryota</taxon>
        <taxon>Fungi</taxon>
        <taxon>Dikarya</taxon>
        <taxon>Basidiomycota</taxon>
        <taxon>Agaricomycotina</taxon>
        <taxon>Agaricomycetes</taxon>
        <taxon>Hymenochaetales</taxon>
        <taxon>Schizoporaceae</taxon>
        <taxon>Schizopora</taxon>
    </lineage>
</organism>
<dbReference type="EMBL" id="KQ085996">
    <property type="protein sequence ID" value="KLO11596.1"/>
    <property type="molecule type" value="Genomic_DNA"/>
</dbReference>
<gene>
    <name evidence="2" type="ORF">SCHPADRAFT_941911</name>
</gene>